<proteinExistence type="predicted"/>
<reference evidence="3" key="1">
    <citation type="submission" date="2023-06" db="EMBL/GenBank/DDBJ databases">
        <title>Genome-scale phylogeny and comparative genomics of the fungal order Sordariales.</title>
        <authorList>
            <consortium name="Lawrence Berkeley National Laboratory"/>
            <person name="Hensen N."/>
            <person name="Bonometti L."/>
            <person name="Westerberg I."/>
            <person name="Brannstrom I.O."/>
            <person name="Guillou S."/>
            <person name="Cros-Aarteil S."/>
            <person name="Calhoun S."/>
            <person name="Haridas S."/>
            <person name="Kuo A."/>
            <person name="Mondo S."/>
            <person name="Pangilinan J."/>
            <person name="Riley R."/>
            <person name="LaButti K."/>
            <person name="Andreopoulos B."/>
            <person name="Lipzen A."/>
            <person name="Chen C."/>
            <person name="Yanf M."/>
            <person name="Daum C."/>
            <person name="Ng V."/>
            <person name="Clum A."/>
            <person name="Steindorff A."/>
            <person name="Ohm R."/>
            <person name="Martin F."/>
            <person name="Silar P."/>
            <person name="Natvig D."/>
            <person name="Lalanne C."/>
            <person name="Gautier V."/>
            <person name="Ament-velasquez S.L."/>
            <person name="Kruys A."/>
            <person name="Hutchinson M.I."/>
            <person name="Powell A.J."/>
            <person name="Barry K."/>
            <person name="Miller A.N."/>
            <person name="Grigoriev I.V."/>
            <person name="Debuchy R."/>
            <person name="Gladieux P."/>
            <person name="Thoren M.H."/>
            <person name="Johannesson H."/>
        </authorList>
    </citation>
    <scope>NUCLEOTIDE SEQUENCE</scope>
    <source>
        <strain evidence="3">SMH3391-2</strain>
    </source>
</reference>
<evidence type="ECO:0000313" key="3">
    <source>
        <dbReference type="EMBL" id="KAK0610373.1"/>
    </source>
</evidence>
<comment type="caution">
    <text evidence="3">The sequence shown here is derived from an EMBL/GenBank/DDBJ whole genome shotgun (WGS) entry which is preliminary data.</text>
</comment>
<accession>A0AA39TWJ6</accession>
<name>A0AA39TWJ6_9PEZI</name>
<dbReference type="EMBL" id="JAULSR010000010">
    <property type="protein sequence ID" value="KAK0610373.1"/>
    <property type="molecule type" value="Genomic_DNA"/>
</dbReference>
<feature type="domain" description="DUF985" evidence="2">
    <location>
        <begin position="67"/>
        <end position="195"/>
    </location>
</feature>
<feature type="signal peptide" evidence="1">
    <location>
        <begin position="1"/>
        <end position="25"/>
    </location>
</feature>
<evidence type="ECO:0000256" key="1">
    <source>
        <dbReference type="SAM" id="SignalP"/>
    </source>
</evidence>
<dbReference type="Proteomes" id="UP001174934">
    <property type="component" value="Unassembled WGS sequence"/>
</dbReference>
<dbReference type="InterPro" id="IPR014710">
    <property type="entry name" value="RmlC-like_jellyroll"/>
</dbReference>
<dbReference type="CDD" id="cd06121">
    <property type="entry name" value="cupin_YML079wp"/>
    <property type="match status" value="1"/>
</dbReference>
<dbReference type="SUPFAM" id="SSF51182">
    <property type="entry name" value="RmlC-like cupins"/>
    <property type="match status" value="1"/>
</dbReference>
<sequence>MTRVSRILLCLVATLVALCIQGTAAANANANANPANLIIPRNNGNGIGNGNGNSGSKKPIEKRSALDVIKKLNLTANPEKGYFVETFRDPILVGFNGTSRAASTAIYYLLEGAVGQSIWHRVDAVEVWHYYAGAPLTLSLSFNNGTGVRKTTLGPDVFDNQKPQVVIGQWEWQQARSLGEWTLVGTTVAPGFDPSGSGYEIAGPGFNPT</sequence>
<keyword evidence="1" id="KW-0732">Signal</keyword>
<dbReference type="AlphaFoldDB" id="A0AA39TWJ6"/>
<dbReference type="PANTHER" id="PTHR33387:SF3">
    <property type="entry name" value="DUF985 DOMAIN-CONTAINING PROTEIN"/>
    <property type="match status" value="1"/>
</dbReference>
<protein>
    <submittedName>
        <fullName evidence="3">RmlC-like cupin domain-containing protein</fullName>
    </submittedName>
</protein>
<organism evidence="3 4">
    <name type="scientific">Bombardia bombarda</name>
    <dbReference type="NCBI Taxonomy" id="252184"/>
    <lineage>
        <taxon>Eukaryota</taxon>
        <taxon>Fungi</taxon>
        <taxon>Dikarya</taxon>
        <taxon>Ascomycota</taxon>
        <taxon>Pezizomycotina</taxon>
        <taxon>Sordariomycetes</taxon>
        <taxon>Sordariomycetidae</taxon>
        <taxon>Sordariales</taxon>
        <taxon>Lasiosphaeriaceae</taxon>
        <taxon>Bombardia</taxon>
    </lineage>
</organism>
<gene>
    <name evidence="3" type="ORF">B0T17DRAFT_110980</name>
</gene>
<evidence type="ECO:0000259" key="2">
    <source>
        <dbReference type="Pfam" id="PF06172"/>
    </source>
</evidence>
<dbReference type="PANTHER" id="PTHR33387">
    <property type="entry name" value="RMLC-LIKE JELLY ROLL FOLD PROTEIN"/>
    <property type="match status" value="1"/>
</dbReference>
<dbReference type="InterPro" id="IPR039935">
    <property type="entry name" value="YML079W-like"/>
</dbReference>
<dbReference type="Pfam" id="PF06172">
    <property type="entry name" value="Cupin_5"/>
    <property type="match status" value="1"/>
</dbReference>
<dbReference type="InterPro" id="IPR009327">
    <property type="entry name" value="Cupin_DUF985"/>
</dbReference>
<dbReference type="InterPro" id="IPR011051">
    <property type="entry name" value="RmlC_Cupin_sf"/>
</dbReference>
<dbReference type="Gene3D" id="2.60.120.10">
    <property type="entry name" value="Jelly Rolls"/>
    <property type="match status" value="1"/>
</dbReference>
<feature type="chain" id="PRO_5041356236" evidence="1">
    <location>
        <begin position="26"/>
        <end position="209"/>
    </location>
</feature>
<evidence type="ECO:0000313" key="4">
    <source>
        <dbReference type="Proteomes" id="UP001174934"/>
    </source>
</evidence>
<keyword evidence="4" id="KW-1185">Reference proteome</keyword>